<name>A0ABD2TXB1_9SOLN</name>
<comment type="caution">
    <text evidence="2">The sequence shown here is derived from an EMBL/GenBank/DDBJ whole genome shotgun (WGS) entry which is preliminary data.</text>
</comment>
<accession>A0ABD2TXB1</accession>
<dbReference type="AlphaFoldDB" id="A0ABD2TXB1"/>
<evidence type="ECO:0000256" key="1">
    <source>
        <dbReference type="SAM" id="SignalP"/>
    </source>
</evidence>
<organism evidence="2 3">
    <name type="scientific">Solanum stoloniferum</name>
    <dbReference type="NCBI Taxonomy" id="62892"/>
    <lineage>
        <taxon>Eukaryota</taxon>
        <taxon>Viridiplantae</taxon>
        <taxon>Streptophyta</taxon>
        <taxon>Embryophyta</taxon>
        <taxon>Tracheophyta</taxon>
        <taxon>Spermatophyta</taxon>
        <taxon>Magnoliopsida</taxon>
        <taxon>eudicotyledons</taxon>
        <taxon>Gunneridae</taxon>
        <taxon>Pentapetalae</taxon>
        <taxon>asterids</taxon>
        <taxon>lamiids</taxon>
        <taxon>Solanales</taxon>
        <taxon>Solanaceae</taxon>
        <taxon>Solanoideae</taxon>
        <taxon>Solaneae</taxon>
        <taxon>Solanum</taxon>
    </lineage>
</organism>
<keyword evidence="3" id="KW-1185">Reference proteome</keyword>
<dbReference type="EMBL" id="JBJKTR010000008">
    <property type="protein sequence ID" value="KAL3360921.1"/>
    <property type="molecule type" value="Genomic_DNA"/>
</dbReference>
<reference evidence="2 3" key="1">
    <citation type="submission" date="2024-05" db="EMBL/GenBank/DDBJ databases">
        <title>De novo assembly of an allotetraploid wild potato.</title>
        <authorList>
            <person name="Hosaka A.J."/>
        </authorList>
    </citation>
    <scope>NUCLEOTIDE SEQUENCE [LARGE SCALE GENOMIC DNA]</scope>
    <source>
        <tissue evidence="2">Young leaves</tissue>
    </source>
</reference>
<evidence type="ECO:0000313" key="3">
    <source>
        <dbReference type="Proteomes" id="UP001627284"/>
    </source>
</evidence>
<protein>
    <recommendedName>
        <fullName evidence="4">Retrotransposon gag domain-containing protein</fullName>
    </recommendedName>
</protein>
<feature type="signal peptide" evidence="1">
    <location>
        <begin position="1"/>
        <end position="20"/>
    </location>
</feature>
<feature type="chain" id="PRO_5044870697" description="Retrotransposon gag domain-containing protein" evidence="1">
    <location>
        <begin position="21"/>
        <end position="188"/>
    </location>
</feature>
<evidence type="ECO:0008006" key="4">
    <source>
        <dbReference type="Google" id="ProtNLM"/>
    </source>
</evidence>
<sequence length="188" mass="21617">MVIFWITSSLFSKIAKSVQSSETAENIWIQLNKRYGTVNETKVFELKKQIASTTQGCLDIASYFNKMKRLWDELGFMYTRNVKKCICTARTTLLLEKEENGLYQFLMGLNDTYVSIRGNLLMMNLLPSLDSAYRILLQDERQRQVTSHSQFSRNSASFNAHLSPPIRQLIQRATPISNNQPPPKSNVL</sequence>
<evidence type="ECO:0000313" key="2">
    <source>
        <dbReference type="EMBL" id="KAL3360921.1"/>
    </source>
</evidence>
<gene>
    <name evidence="2" type="ORF">AABB24_014045</name>
</gene>
<dbReference type="PANTHER" id="PTHR37610:SF6">
    <property type="entry name" value="GAG-POLYPEPTIDE OF LTR COPIA-TYPE-RELATED"/>
    <property type="match status" value="1"/>
</dbReference>
<dbReference type="Proteomes" id="UP001627284">
    <property type="component" value="Unassembled WGS sequence"/>
</dbReference>
<dbReference type="PANTHER" id="PTHR37610">
    <property type="entry name" value="CCHC-TYPE DOMAIN-CONTAINING PROTEIN"/>
    <property type="match status" value="1"/>
</dbReference>
<keyword evidence="1" id="KW-0732">Signal</keyword>
<proteinExistence type="predicted"/>